<proteinExistence type="predicted"/>
<evidence type="ECO:0008006" key="3">
    <source>
        <dbReference type="Google" id="ProtNLM"/>
    </source>
</evidence>
<protein>
    <recommendedName>
        <fullName evidence="3">Major tail protein</fullName>
    </recommendedName>
</protein>
<reference evidence="1 2" key="1">
    <citation type="submission" date="2016-12" db="EMBL/GenBank/DDBJ databases">
        <authorList>
            <person name="Song W.-J."/>
            <person name="Kurnit D.M."/>
        </authorList>
    </citation>
    <scope>NUCLEOTIDE SEQUENCE [LARGE SCALE GENOMIC DNA]</scope>
    <source>
        <strain evidence="1 2">175</strain>
    </source>
</reference>
<organism evidence="1 2">
    <name type="scientific">Methylomagnum ishizawai</name>
    <dbReference type="NCBI Taxonomy" id="1760988"/>
    <lineage>
        <taxon>Bacteria</taxon>
        <taxon>Pseudomonadati</taxon>
        <taxon>Pseudomonadota</taxon>
        <taxon>Gammaproteobacteria</taxon>
        <taxon>Methylococcales</taxon>
        <taxon>Methylococcaceae</taxon>
        <taxon>Methylomagnum</taxon>
    </lineage>
</organism>
<dbReference type="Proteomes" id="UP000192923">
    <property type="component" value="Unassembled WGS sequence"/>
</dbReference>
<name>A0A1Y6D0L0_9GAMM</name>
<evidence type="ECO:0000313" key="1">
    <source>
        <dbReference type="EMBL" id="SMF96131.1"/>
    </source>
</evidence>
<dbReference type="RefSeq" id="WP_085214941.1">
    <property type="nucleotide sequence ID" value="NZ_FXAM01000001.1"/>
</dbReference>
<dbReference type="AlphaFoldDB" id="A0A1Y6D0L0"/>
<evidence type="ECO:0000313" key="2">
    <source>
        <dbReference type="Proteomes" id="UP000192923"/>
    </source>
</evidence>
<sequence>MSGTGLWYKGNLQIAIIGAGYAGDMTTLAFADALNGTKLTIKPDGDKKVRPSTQIEDFGEAKEVRYLKKPTEVEFGFDAVTGDLLAAALLGTYSAYSQGSSTAQTATRTLVLDKWVSLGALNVANVAITGKTLGTDFVVNARLGLVKALNSGTAGSKSITFDVGAVAGDKIVAGTESVIDYALLMEVENSSDGLPGLLEIPKVSVIPGQVFQFLGAKDFQDVNFKGDVIKLPDRDLFTFKPNLVFS</sequence>
<dbReference type="STRING" id="1760988.SAMN02949497_3515"/>
<accession>A0A1Y6D0L0</accession>
<dbReference type="OrthoDB" id="8807675at2"/>
<gene>
    <name evidence="1" type="ORF">SAMN02949497_3515</name>
</gene>
<keyword evidence="2" id="KW-1185">Reference proteome</keyword>
<dbReference type="EMBL" id="FXAM01000001">
    <property type="protein sequence ID" value="SMF96131.1"/>
    <property type="molecule type" value="Genomic_DNA"/>
</dbReference>